<evidence type="ECO:0000313" key="3">
    <source>
        <dbReference type="EMBL" id="RRR77341.1"/>
    </source>
</evidence>
<dbReference type="PANTHER" id="PTHR21043">
    <property type="entry name" value="IOJAP SUPERFAMILY ORTHOLOG"/>
    <property type="match status" value="1"/>
</dbReference>
<gene>
    <name evidence="2 3" type="primary">rsfS</name>
    <name evidence="3" type="ORF">EI684_01605</name>
</gene>
<keyword evidence="2" id="KW-0810">Translation regulation</keyword>
<comment type="similarity">
    <text evidence="1 2">Belongs to the Iojap/RsfS family.</text>
</comment>
<protein>
    <recommendedName>
        <fullName evidence="2">Ribosomal silencing factor RsfS</fullName>
    </recommendedName>
</protein>
<evidence type="ECO:0000256" key="1">
    <source>
        <dbReference type="ARBA" id="ARBA00010574"/>
    </source>
</evidence>
<comment type="subcellular location">
    <subcellularLocation>
        <location evidence="2">Cytoplasm</location>
    </subcellularLocation>
</comment>
<accession>A0A426UA30</accession>
<comment type="caution">
    <text evidence="3">The sequence shown here is derived from an EMBL/GenBank/DDBJ whole genome shotgun (WGS) entry which is preliminary data.</text>
</comment>
<dbReference type="Proteomes" id="UP000280307">
    <property type="component" value="Unassembled WGS sequence"/>
</dbReference>
<reference evidence="3 4" key="1">
    <citation type="submission" date="2018-12" db="EMBL/GenBank/DDBJ databases">
        <title>Genome Sequence of Candidatus Viridilinea halotolerans isolated from saline sulfide-rich spring.</title>
        <authorList>
            <person name="Grouzdev D.S."/>
            <person name="Burganskaya E.I."/>
            <person name="Krutkina M.S."/>
            <person name="Sukhacheva M.V."/>
            <person name="Gorlenko V.M."/>
        </authorList>
    </citation>
    <scope>NUCLEOTIDE SEQUENCE [LARGE SCALE GENOMIC DNA]</scope>
    <source>
        <strain evidence="3">Chok-6</strain>
    </source>
</reference>
<dbReference type="GO" id="GO:0005737">
    <property type="term" value="C:cytoplasm"/>
    <property type="evidence" value="ECO:0007669"/>
    <property type="project" value="UniProtKB-SubCell"/>
</dbReference>
<dbReference type="NCBIfam" id="TIGR00090">
    <property type="entry name" value="rsfS_iojap_ybeB"/>
    <property type="match status" value="1"/>
</dbReference>
<comment type="function">
    <text evidence="2">Functions as a ribosomal silencing factor. Interacts with ribosomal protein uL14 (rplN), blocking formation of intersubunit bridge B8. Prevents association of the 30S and 50S ribosomal subunits and the formation of functional ribosomes, thus repressing translation.</text>
</comment>
<dbReference type="SUPFAM" id="SSF81301">
    <property type="entry name" value="Nucleotidyltransferase"/>
    <property type="match status" value="1"/>
</dbReference>
<dbReference type="InterPro" id="IPR043519">
    <property type="entry name" value="NT_sf"/>
</dbReference>
<sequence length="122" mass="13795">MNTTGAIAIETGTIARRVVDLAEDKQAHEIVLLDIRSQSTIADYFVICSADSDRQIKAIIDHIDVKVQQEFAINPRMEGTADTGWVVLDYGHVVVHIFSPTQRDYYRLERLWDKSPPVVVVQ</sequence>
<keyword evidence="2" id="KW-0678">Repressor</keyword>
<dbReference type="AlphaFoldDB" id="A0A426UA30"/>
<dbReference type="InterPro" id="IPR004394">
    <property type="entry name" value="Iojap/RsfS/C7orf30"/>
</dbReference>
<evidence type="ECO:0000313" key="4">
    <source>
        <dbReference type="Proteomes" id="UP000280307"/>
    </source>
</evidence>
<dbReference type="EMBL" id="RSAS01000068">
    <property type="protein sequence ID" value="RRR77341.1"/>
    <property type="molecule type" value="Genomic_DNA"/>
</dbReference>
<dbReference type="Gene3D" id="3.30.460.10">
    <property type="entry name" value="Beta Polymerase, domain 2"/>
    <property type="match status" value="1"/>
</dbReference>
<dbReference type="GO" id="GO:0043023">
    <property type="term" value="F:ribosomal large subunit binding"/>
    <property type="evidence" value="ECO:0007669"/>
    <property type="project" value="TreeGrafter"/>
</dbReference>
<keyword evidence="2" id="KW-0963">Cytoplasm</keyword>
<dbReference type="GO" id="GO:0042256">
    <property type="term" value="P:cytosolic ribosome assembly"/>
    <property type="evidence" value="ECO:0007669"/>
    <property type="project" value="UniProtKB-UniRule"/>
</dbReference>
<dbReference type="PANTHER" id="PTHR21043:SF0">
    <property type="entry name" value="MITOCHONDRIAL ASSEMBLY OF RIBOSOMAL LARGE SUBUNIT PROTEIN 1"/>
    <property type="match status" value="1"/>
</dbReference>
<comment type="subunit">
    <text evidence="2">Interacts with ribosomal protein uL14 (rplN).</text>
</comment>
<dbReference type="GO" id="GO:0017148">
    <property type="term" value="P:negative regulation of translation"/>
    <property type="evidence" value="ECO:0007669"/>
    <property type="project" value="UniProtKB-UniRule"/>
</dbReference>
<evidence type="ECO:0000256" key="2">
    <source>
        <dbReference type="HAMAP-Rule" id="MF_01477"/>
    </source>
</evidence>
<name>A0A426UA30_9CHLR</name>
<dbReference type="GO" id="GO:0090071">
    <property type="term" value="P:negative regulation of ribosome biogenesis"/>
    <property type="evidence" value="ECO:0007669"/>
    <property type="project" value="UniProtKB-UniRule"/>
</dbReference>
<dbReference type="HAMAP" id="MF_01477">
    <property type="entry name" value="Iojap_RsfS"/>
    <property type="match status" value="1"/>
</dbReference>
<dbReference type="Pfam" id="PF02410">
    <property type="entry name" value="RsfS"/>
    <property type="match status" value="1"/>
</dbReference>
<proteinExistence type="inferred from homology"/>
<organism evidence="3 4">
    <name type="scientific">Candidatus Viridilinea halotolerans</name>
    <dbReference type="NCBI Taxonomy" id="2491704"/>
    <lineage>
        <taxon>Bacteria</taxon>
        <taxon>Bacillati</taxon>
        <taxon>Chloroflexota</taxon>
        <taxon>Chloroflexia</taxon>
        <taxon>Chloroflexales</taxon>
        <taxon>Chloroflexineae</taxon>
        <taxon>Oscillochloridaceae</taxon>
        <taxon>Candidatus Viridilinea</taxon>
    </lineage>
</organism>